<sequence>MKRQYPLKRGPKGCSLWYYRGYVIKGFRHCRGQGFTESPNVTPYEIYKSQEDYDKGDLDDLASGLKHAIRLVDESIAKEQARAKTIGITL</sequence>
<reference evidence="1" key="1">
    <citation type="journal article" date="2021" name="Proc. Natl. Acad. Sci. U.S.A.">
        <title>A Catalog of Tens of Thousands of Viruses from Human Metagenomes Reveals Hidden Associations with Chronic Diseases.</title>
        <authorList>
            <person name="Tisza M.J."/>
            <person name="Buck C.B."/>
        </authorList>
    </citation>
    <scope>NUCLEOTIDE SEQUENCE</scope>
    <source>
        <strain evidence="1">Ct4T77</strain>
    </source>
</reference>
<name>A0A8S5L8Y5_9CAUD</name>
<organism evidence="1">
    <name type="scientific">Siphoviridae sp. ct4T77</name>
    <dbReference type="NCBI Taxonomy" id="2823563"/>
    <lineage>
        <taxon>Viruses</taxon>
        <taxon>Duplodnaviria</taxon>
        <taxon>Heunggongvirae</taxon>
        <taxon>Uroviricota</taxon>
        <taxon>Caudoviricetes</taxon>
    </lineage>
</organism>
<dbReference type="EMBL" id="BK014659">
    <property type="protein sequence ID" value="DAD66376.1"/>
    <property type="molecule type" value="Genomic_DNA"/>
</dbReference>
<evidence type="ECO:0000313" key="1">
    <source>
        <dbReference type="EMBL" id="DAD66376.1"/>
    </source>
</evidence>
<proteinExistence type="predicted"/>
<protein>
    <submittedName>
        <fullName evidence="1">Uncharacterized protein</fullName>
    </submittedName>
</protein>
<accession>A0A8S5L8Y5</accession>